<feature type="transmembrane region" description="Helical" evidence="1">
    <location>
        <begin position="107"/>
        <end position="131"/>
    </location>
</feature>
<feature type="transmembrane region" description="Helical" evidence="1">
    <location>
        <begin position="295"/>
        <end position="316"/>
    </location>
</feature>
<dbReference type="Gene3D" id="1.20.1250.20">
    <property type="entry name" value="MFS general substrate transporter like domains"/>
    <property type="match status" value="1"/>
</dbReference>
<protein>
    <recommendedName>
        <fullName evidence="4">OFA family MFS transporter</fullName>
    </recommendedName>
</protein>
<keyword evidence="3" id="KW-1185">Reference proteome</keyword>
<feature type="transmembrane region" description="Helical" evidence="1">
    <location>
        <begin position="170"/>
        <end position="191"/>
    </location>
</feature>
<feature type="transmembrane region" description="Helical" evidence="1">
    <location>
        <begin position="322"/>
        <end position="344"/>
    </location>
</feature>
<dbReference type="SUPFAM" id="SSF103473">
    <property type="entry name" value="MFS general substrate transporter"/>
    <property type="match status" value="1"/>
</dbReference>
<proteinExistence type="predicted"/>
<evidence type="ECO:0000256" key="1">
    <source>
        <dbReference type="SAM" id="Phobius"/>
    </source>
</evidence>
<sequence length="408" mass="41319">MENAIKDWRGRTYLLGPVPADRRRMFWLAWAAMAAVGPLQYGYAALLAGGTMTPLVVWVICQAATALPALRLVRRGTVSVRAALAAGSVLSGLGLGALALSTADPGAASLIVLAGYGVLGGAGGGLVYAVCTEVVSCWYPDRPATRVGLVTGAFAYGAAPLVWWASLDPAAGAAAFTAAALLALVVIAAAARHLRLPPASWWPQTVDPRARALDKVILRRTPSAARQFSPAQALRSATLAKLVLILVCAGAVSLFDVVVVAGSGSWGALVLLITLNGGGRAVAMRVSERFGRRRVLGAVLVCLAAGQPLLGAGIAGAEAGGAALWLGTILAGLGGGAFYPLVARQAHDYFGSDRHLHATVYSTKALAGLAAAALVAGGALPAAGALAAVALLACVRLRAPRLPATIPV</sequence>
<feature type="transmembrane region" description="Helical" evidence="1">
    <location>
        <begin position="143"/>
        <end position="164"/>
    </location>
</feature>
<keyword evidence="1" id="KW-0812">Transmembrane</keyword>
<evidence type="ECO:0008006" key="4">
    <source>
        <dbReference type="Google" id="ProtNLM"/>
    </source>
</evidence>
<feature type="transmembrane region" description="Helical" evidence="1">
    <location>
        <begin position="55"/>
        <end position="73"/>
    </location>
</feature>
<reference evidence="2 3" key="1">
    <citation type="submission" date="2020-07" db="EMBL/GenBank/DDBJ databases">
        <title>Genomic Encyclopedia of Type Strains, Phase IV (KMG-IV): sequencing the most valuable type-strain genomes for metagenomic binning, comparative biology and taxonomic classification.</title>
        <authorList>
            <person name="Goeker M."/>
        </authorList>
    </citation>
    <scope>NUCLEOTIDE SEQUENCE [LARGE SCALE GENOMIC DNA]</scope>
    <source>
        <strain evidence="2 3">DSM 45533</strain>
    </source>
</reference>
<dbReference type="Proteomes" id="UP000530928">
    <property type="component" value="Unassembled WGS sequence"/>
</dbReference>
<dbReference type="AlphaFoldDB" id="A0A7W0HMV2"/>
<gene>
    <name evidence="2" type="ORF">HNR30_000499</name>
</gene>
<dbReference type="RefSeq" id="WP_181607985.1">
    <property type="nucleotide sequence ID" value="NZ_BAABAM010000001.1"/>
</dbReference>
<keyword evidence="1" id="KW-1133">Transmembrane helix</keyword>
<evidence type="ECO:0000313" key="2">
    <source>
        <dbReference type="EMBL" id="MBA2889164.1"/>
    </source>
</evidence>
<accession>A0A7W0HMV2</accession>
<feature type="transmembrane region" description="Helical" evidence="1">
    <location>
        <begin position="80"/>
        <end position="101"/>
    </location>
</feature>
<keyword evidence="1" id="KW-0472">Membrane</keyword>
<evidence type="ECO:0000313" key="3">
    <source>
        <dbReference type="Proteomes" id="UP000530928"/>
    </source>
</evidence>
<dbReference type="InterPro" id="IPR036259">
    <property type="entry name" value="MFS_trans_sf"/>
</dbReference>
<feature type="transmembrane region" description="Helical" evidence="1">
    <location>
        <begin position="25"/>
        <end position="43"/>
    </location>
</feature>
<dbReference type="EMBL" id="JACDUR010000001">
    <property type="protein sequence ID" value="MBA2889164.1"/>
    <property type="molecule type" value="Genomic_DNA"/>
</dbReference>
<organism evidence="2 3">
    <name type="scientific">Nonomuraea soli</name>
    <dbReference type="NCBI Taxonomy" id="1032476"/>
    <lineage>
        <taxon>Bacteria</taxon>
        <taxon>Bacillati</taxon>
        <taxon>Actinomycetota</taxon>
        <taxon>Actinomycetes</taxon>
        <taxon>Streptosporangiales</taxon>
        <taxon>Streptosporangiaceae</taxon>
        <taxon>Nonomuraea</taxon>
    </lineage>
</organism>
<comment type="caution">
    <text evidence="2">The sequence shown here is derived from an EMBL/GenBank/DDBJ whole genome shotgun (WGS) entry which is preliminary data.</text>
</comment>
<name>A0A7W0HMV2_9ACTN</name>
<feature type="transmembrane region" description="Helical" evidence="1">
    <location>
        <begin position="266"/>
        <end position="283"/>
    </location>
</feature>
<feature type="transmembrane region" description="Helical" evidence="1">
    <location>
        <begin position="242"/>
        <end position="260"/>
    </location>
</feature>
<feature type="transmembrane region" description="Helical" evidence="1">
    <location>
        <begin position="365"/>
        <end position="393"/>
    </location>
</feature>